<organism evidence="2 3">
    <name type="scientific">Hymenobacter koreensis</name>
    <dbReference type="NCBI Taxonomy" id="1084523"/>
    <lineage>
        <taxon>Bacteria</taxon>
        <taxon>Pseudomonadati</taxon>
        <taxon>Bacteroidota</taxon>
        <taxon>Cytophagia</taxon>
        <taxon>Cytophagales</taxon>
        <taxon>Hymenobacteraceae</taxon>
        <taxon>Hymenobacter</taxon>
    </lineage>
</organism>
<keyword evidence="1" id="KW-0472">Membrane</keyword>
<dbReference type="EMBL" id="BAABHA010000010">
    <property type="protein sequence ID" value="GAA4385065.1"/>
    <property type="molecule type" value="Genomic_DNA"/>
</dbReference>
<dbReference type="Proteomes" id="UP001500454">
    <property type="component" value="Unassembled WGS sequence"/>
</dbReference>
<reference evidence="3" key="1">
    <citation type="journal article" date="2019" name="Int. J. Syst. Evol. Microbiol.">
        <title>The Global Catalogue of Microorganisms (GCM) 10K type strain sequencing project: providing services to taxonomists for standard genome sequencing and annotation.</title>
        <authorList>
            <consortium name="The Broad Institute Genomics Platform"/>
            <consortium name="The Broad Institute Genome Sequencing Center for Infectious Disease"/>
            <person name="Wu L."/>
            <person name="Ma J."/>
        </authorList>
    </citation>
    <scope>NUCLEOTIDE SEQUENCE [LARGE SCALE GENOMIC DNA]</scope>
    <source>
        <strain evidence="3">JCM 17924</strain>
    </source>
</reference>
<accession>A0ABP8J4U2</accession>
<feature type="transmembrane region" description="Helical" evidence="1">
    <location>
        <begin position="83"/>
        <end position="102"/>
    </location>
</feature>
<dbReference type="PROSITE" id="PS51257">
    <property type="entry name" value="PROKAR_LIPOPROTEIN"/>
    <property type="match status" value="1"/>
</dbReference>
<keyword evidence="1" id="KW-1133">Transmembrane helix</keyword>
<name>A0ABP8J4U2_9BACT</name>
<proteinExistence type="predicted"/>
<feature type="transmembrane region" description="Helical" evidence="1">
    <location>
        <begin position="48"/>
        <end position="71"/>
    </location>
</feature>
<comment type="caution">
    <text evidence="2">The sequence shown here is derived from an EMBL/GenBank/DDBJ whole genome shotgun (WGS) entry which is preliminary data.</text>
</comment>
<protein>
    <submittedName>
        <fullName evidence="2">Uncharacterized protein</fullName>
    </submittedName>
</protein>
<gene>
    <name evidence="2" type="ORF">GCM10023186_28050</name>
</gene>
<keyword evidence="3" id="KW-1185">Reference proteome</keyword>
<evidence type="ECO:0000256" key="1">
    <source>
        <dbReference type="SAM" id="Phobius"/>
    </source>
</evidence>
<sequence length="161" mass="17885">MQLLYRMLVLIGQLTLSFSVGCFVYMLFALLDFEGGFPAFLGMVTFHPLMAVVLVSATMMVGLLAGLPLRFNNALRRWWVRHFAVQAGLIALGLVLLIGAVVFPETRSVDPAELGIKLVPNLTLAISGWLLLIFGLLHVYPPLHWLDRLGSQFQTHFETSS</sequence>
<evidence type="ECO:0000313" key="2">
    <source>
        <dbReference type="EMBL" id="GAA4385065.1"/>
    </source>
</evidence>
<feature type="transmembrane region" description="Helical" evidence="1">
    <location>
        <begin position="7"/>
        <end position="28"/>
    </location>
</feature>
<feature type="transmembrane region" description="Helical" evidence="1">
    <location>
        <begin position="122"/>
        <end position="140"/>
    </location>
</feature>
<keyword evidence="1" id="KW-0812">Transmembrane</keyword>
<dbReference type="RefSeq" id="WP_345225226.1">
    <property type="nucleotide sequence ID" value="NZ_BAABHA010000010.1"/>
</dbReference>
<evidence type="ECO:0000313" key="3">
    <source>
        <dbReference type="Proteomes" id="UP001500454"/>
    </source>
</evidence>